<dbReference type="EMBL" id="JABBWE010000055">
    <property type="protein sequence ID" value="KAG1789801.1"/>
    <property type="molecule type" value="Genomic_DNA"/>
</dbReference>
<name>A0A9P7AHV1_9AGAM</name>
<comment type="caution">
    <text evidence="2">The sequence shown here is derived from an EMBL/GenBank/DDBJ whole genome shotgun (WGS) entry which is preliminary data.</text>
</comment>
<dbReference type="GeneID" id="64598996"/>
<evidence type="ECO:0000313" key="3">
    <source>
        <dbReference type="Proteomes" id="UP000719766"/>
    </source>
</evidence>
<feature type="compositionally biased region" description="Acidic residues" evidence="1">
    <location>
        <begin position="21"/>
        <end position="33"/>
    </location>
</feature>
<dbReference type="Gene3D" id="3.30.420.10">
    <property type="entry name" value="Ribonuclease H-like superfamily/Ribonuclease H"/>
    <property type="match status" value="1"/>
</dbReference>
<sequence>MEPTTKNQNLADLVNYPSDLSNDEDSTTDDSSEGNDTHTEKSASPGCRQPAVPLHKRQKLDIPYHQLEDLESAFKDLEKLLKAKKTKACRARTMESHLRLVVKNAQQFTKTHGFAAAWGGRQTRELLRLMQGRHTKVYSLLSDPTIAAELRAYIRSNKWAMNSEKLAQFSQNKLIPSAANEYLHQITREEMPLGLKQYMELELFLCIHVKVGRGVSLNTARRWLWCEANNSSSKSWVFGDEHCLRKKGVGCGVHKSDVICSTTGWLKEASQTLEYGKNYEGYWTGEHFVKQVYLIICAMLQLTEKIIPAFERVHGAGHQALFLIDNSQGHSAYSEDALLTSCMNVKPGGKQSCMCSGWYWNGQEKVVQSMIFLDGHPKYPNQLKGIKVLNFIEFFWGMVKKYLRDNCDYTFDTLKENMPKALASVPLQTIHRWEHQMYCWMEAYQSGLGTKDAQIQVRKFSSTTYKSHRRIPDAVASAFD</sequence>
<evidence type="ECO:0000313" key="2">
    <source>
        <dbReference type="EMBL" id="KAG1789801.1"/>
    </source>
</evidence>
<dbReference type="OrthoDB" id="3218065at2759"/>
<dbReference type="AlphaFoldDB" id="A0A9P7AHV1"/>
<protein>
    <recommendedName>
        <fullName evidence="4">DDE-1 domain-containing protein</fullName>
    </recommendedName>
</protein>
<accession>A0A9P7AHV1</accession>
<reference evidence="2" key="1">
    <citation type="journal article" date="2020" name="New Phytol.">
        <title>Comparative genomics reveals dynamic genome evolution in host specialist ectomycorrhizal fungi.</title>
        <authorList>
            <person name="Lofgren L.A."/>
            <person name="Nguyen N.H."/>
            <person name="Vilgalys R."/>
            <person name="Ruytinx J."/>
            <person name="Liao H.L."/>
            <person name="Branco S."/>
            <person name="Kuo A."/>
            <person name="LaButti K."/>
            <person name="Lipzen A."/>
            <person name="Andreopoulos W."/>
            <person name="Pangilinan J."/>
            <person name="Riley R."/>
            <person name="Hundley H."/>
            <person name="Na H."/>
            <person name="Barry K."/>
            <person name="Grigoriev I.V."/>
            <person name="Stajich J.E."/>
            <person name="Kennedy P.G."/>
        </authorList>
    </citation>
    <scope>NUCLEOTIDE SEQUENCE</scope>
    <source>
        <strain evidence="2">S12</strain>
    </source>
</reference>
<dbReference type="InterPro" id="IPR036397">
    <property type="entry name" value="RNaseH_sf"/>
</dbReference>
<dbReference type="PANTHER" id="PTHR35871">
    <property type="entry name" value="EXPRESSED PROTEIN"/>
    <property type="match status" value="1"/>
</dbReference>
<keyword evidence="3" id="KW-1185">Reference proteome</keyword>
<organism evidence="2 3">
    <name type="scientific">Suillus plorans</name>
    <dbReference type="NCBI Taxonomy" id="116603"/>
    <lineage>
        <taxon>Eukaryota</taxon>
        <taxon>Fungi</taxon>
        <taxon>Dikarya</taxon>
        <taxon>Basidiomycota</taxon>
        <taxon>Agaricomycotina</taxon>
        <taxon>Agaricomycetes</taxon>
        <taxon>Agaricomycetidae</taxon>
        <taxon>Boletales</taxon>
        <taxon>Suillineae</taxon>
        <taxon>Suillaceae</taxon>
        <taxon>Suillus</taxon>
    </lineage>
</organism>
<dbReference type="RefSeq" id="XP_041156820.1">
    <property type="nucleotide sequence ID" value="XM_041305232.1"/>
</dbReference>
<feature type="region of interest" description="Disordered" evidence="1">
    <location>
        <begin position="1"/>
        <end position="51"/>
    </location>
</feature>
<dbReference type="PANTHER" id="PTHR35871:SF1">
    <property type="entry name" value="CXC1-LIKE CYSTEINE CLUSTER ASSOCIATED WITH KDZ TRANSPOSASES DOMAIN-CONTAINING PROTEIN"/>
    <property type="match status" value="1"/>
</dbReference>
<dbReference type="GO" id="GO:0003676">
    <property type="term" value="F:nucleic acid binding"/>
    <property type="evidence" value="ECO:0007669"/>
    <property type="project" value="InterPro"/>
</dbReference>
<proteinExistence type="predicted"/>
<evidence type="ECO:0000256" key="1">
    <source>
        <dbReference type="SAM" id="MobiDB-lite"/>
    </source>
</evidence>
<evidence type="ECO:0008006" key="4">
    <source>
        <dbReference type="Google" id="ProtNLM"/>
    </source>
</evidence>
<gene>
    <name evidence="2" type="ORF">HD556DRAFT_1433541</name>
</gene>
<dbReference type="Proteomes" id="UP000719766">
    <property type="component" value="Unassembled WGS sequence"/>
</dbReference>
<feature type="compositionally biased region" description="Polar residues" evidence="1">
    <location>
        <begin position="1"/>
        <end position="10"/>
    </location>
</feature>